<reference evidence="3 4" key="1">
    <citation type="submission" date="2019-04" db="EMBL/GenBank/DDBJ databases">
        <title>Sphingobacterium olei sp. nov., isolated from oil-contaminated soil.</title>
        <authorList>
            <person name="Liu B."/>
        </authorList>
    </citation>
    <scope>NUCLEOTIDE SEQUENCE [LARGE SCALE GENOMIC DNA]</scope>
    <source>
        <strain evidence="3 4">Y3L14</strain>
    </source>
</reference>
<dbReference type="Gene3D" id="3.30.830.10">
    <property type="entry name" value="Metalloenzyme, LuxS/M16 peptidase-like"/>
    <property type="match status" value="2"/>
</dbReference>
<sequence>MLNRFTAPEFQTIKDLTLVHPGTIDYTNGLKAFVFQAAELDLIKFEFVFDNVFDNTENPLLNTVLCSMLKEGTNTYTSAEIAEHIDFYGAYLIPEYSFDHTALTLYTMHKYVDKVLPLVKDTLTNSIIPQKELDTYIRNNKQSLLISLKKNDFVARRLFYQHVFGPTRYGVVPTPETYDDISREALLELYYKQFRPNNCTLFIAGNVDDAVLGLVEDLFSDNWGALAGSAHPHSFEPFIPEGKLILEPKAEALQSAIRMGGLMVNRTHADFPAVQFVNTLLGGFFGSRLMANIREDKGYTYSIGSAVGNLKHGGFFTVASEVGTAVTKATLAEIENEFENLRQRQPSLEEVELVRNYLSGVMLGSLESIFSHVDKFKAVYFSGLDLSYYSYYNKVIQEITPANVQDIAIRYFDYSKLVKIVVGKMD</sequence>
<dbReference type="GO" id="GO:0046872">
    <property type="term" value="F:metal ion binding"/>
    <property type="evidence" value="ECO:0007669"/>
    <property type="project" value="InterPro"/>
</dbReference>
<comment type="caution">
    <text evidence="3">The sequence shown here is derived from an EMBL/GenBank/DDBJ whole genome shotgun (WGS) entry which is preliminary data.</text>
</comment>
<feature type="coiled-coil region" evidence="1">
    <location>
        <begin position="324"/>
        <end position="351"/>
    </location>
</feature>
<proteinExistence type="predicted"/>
<evidence type="ECO:0000256" key="1">
    <source>
        <dbReference type="SAM" id="Coils"/>
    </source>
</evidence>
<name>A0A4U0GXE5_9SPHI</name>
<gene>
    <name evidence="3" type="ORF">FAZ19_16495</name>
</gene>
<dbReference type="InterPro" id="IPR050361">
    <property type="entry name" value="MPP/UQCRC_Complex"/>
</dbReference>
<evidence type="ECO:0000313" key="4">
    <source>
        <dbReference type="Proteomes" id="UP000309872"/>
    </source>
</evidence>
<evidence type="ECO:0000259" key="2">
    <source>
        <dbReference type="Pfam" id="PF05193"/>
    </source>
</evidence>
<keyword evidence="4" id="KW-1185">Reference proteome</keyword>
<evidence type="ECO:0000313" key="3">
    <source>
        <dbReference type="EMBL" id="TJY63861.1"/>
    </source>
</evidence>
<dbReference type="Proteomes" id="UP000309872">
    <property type="component" value="Unassembled WGS sequence"/>
</dbReference>
<dbReference type="PANTHER" id="PTHR11851">
    <property type="entry name" value="METALLOPROTEASE"/>
    <property type="match status" value="1"/>
</dbReference>
<dbReference type="RefSeq" id="WP_136821853.1">
    <property type="nucleotide sequence ID" value="NZ_BMJX01000005.1"/>
</dbReference>
<dbReference type="Pfam" id="PF05193">
    <property type="entry name" value="Peptidase_M16_C"/>
    <property type="match status" value="1"/>
</dbReference>
<accession>A0A4U0GXE5</accession>
<dbReference type="InterPro" id="IPR007863">
    <property type="entry name" value="Peptidase_M16_C"/>
</dbReference>
<dbReference type="AlphaFoldDB" id="A0A4U0GXE5"/>
<dbReference type="OrthoDB" id="9811314at2"/>
<keyword evidence="1" id="KW-0175">Coiled coil</keyword>
<dbReference type="PANTHER" id="PTHR11851:SF224">
    <property type="entry name" value="PROCESSING PROTEASE"/>
    <property type="match status" value="1"/>
</dbReference>
<dbReference type="SUPFAM" id="SSF63411">
    <property type="entry name" value="LuxS/MPP-like metallohydrolase"/>
    <property type="match status" value="2"/>
</dbReference>
<organism evidence="3 4">
    <name type="scientific">Sphingobacterium alkalisoli</name>
    <dbReference type="NCBI Taxonomy" id="1874115"/>
    <lineage>
        <taxon>Bacteria</taxon>
        <taxon>Pseudomonadati</taxon>
        <taxon>Bacteroidota</taxon>
        <taxon>Sphingobacteriia</taxon>
        <taxon>Sphingobacteriales</taxon>
        <taxon>Sphingobacteriaceae</taxon>
        <taxon>Sphingobacterium</taxon>
    </lineage>
</organism>
<dbReference type="EMBL" id="SUKA01000005">
    <property type="protein sequence ID" value="TJY63861.1"/>
    <property type="molecule type" value="Genomic_DNA"/>
</dbReference>
<protein>
    <submittedName>
        <fullName evidence="3">Insulinase family protein</fullName>
    </submittedName>
</protein>
<dbReference type="InterPro" id="IPR011249">
    <property type="entry name" value="Metalloenz_LuxS/M16"/>
</dbReference>
<feature type="domain" description="Peptidase M16 C-terminal" evidence="2">
    <location>
        <begin position="180"/>
        <end position="357"/>
    </location>
</feature>